<comment type="similarity">
    <text evidence="1">Belongs to the LysR transcriptional regulatory family.</text>
</comment>
<evidence type="ECO:0000259" key="5">
    <source>
        <dbReference type="PROSITE" id="PS50931"/>
    </source>
</evidence>
<dbReference type="SUPFAM" id="SSF53850">
    <property type="entry name" value="Periplasmic binding protein-like II"/>
    <property type="match status" value="1"/>
</dbReference>
<dbReference type="GO" id="GO:0003700">
    <property type="term" value="F:DNA-binding transcription factor activity"/>
    <property type="evidence" value="ECO:0007669"/>
    <property type="project" value="InterPro"/>
</dbReference>
<dbReference type="AlphaFoldDB" id="A0A3S3ZJH5"/>
<dbReference type="Gene3D" id="1.10.10.10">
    <property type="entry name" value="Winged helix-like DNA-binding domain superfamily/Winged helix DNA-binding domain"/>
    <property type="match status" value="1"/>
</dbReference>
<feature type="domain" description="HTH lysR-type" evidence="5">
    <location>
        <begin position="1"/>
        <end position="58"/>
    </location>
</feature>
<dbReference type="Gene3D" id="3.40.190.10">
    <property type="entry name" value="Periplasmic binding protein-like II"/>
    <property type="match status" value="2"/>
</dbReference>
<proteinExistence type="inferred from homology"/>
<keyword evidence="7" id="KW-1185">Reference proteome</keyword>
<evidence type="ECO:0000313" key="7">
    <source>
        <dbReference type="Proteomes" id="UP000288603"/>
    </source>
</evidence>
<dbReference type="FunFam" id="1.10.10.10:FF:000001">
    <property type="entry name" value="LysR family transcriptional regulator"/>
    <property type="match status" value="1"/>
</dbReference>
<dbReference type="PRINTS" id="PR00039">
    <property type="entry name" value="HTHLYSR"/>
</dbReference>
<dbReference type="CDD" id="cd08414">
    <property type="entry name" value="PBP2_LTTR_aromatics_like"/>
    <property type="match status" value="1"/>
</dbReference>
<comment type="caution">
    <text evidence="6">The sequence shown here is derived from an EMBL/GenBank/DDBJ whole genome shotgun (WGS) entry which is preliminary data.</text>
</comment>
<dbReference type="InterPro" id="IPR000847">
    <property type="entry name" value="LysR_HTH_N"/>
</dbReference>
<dbReference type="PANTHER" id="PTHR30346:SF30">
    <property type="entry name" value="SMALL NEUTRAL PROTEASE REGULATORY PROTEIN"/>
    <property type="match status" value="1"/>
</dbReference>
<sequence length="303" mass="33465">METRRLEYFVVLTSERSFGHAAARLRISQPALSQQIQRLERDLGAKLIDRSVTPFELTQAGIKLLAHSRKLLDDLEEIDALVTDSRVGRVGRLRIGIVPSLLYGDLPAMIRTFQGLFPGIDLRVSKENTNDVVDMLSMAQMDVGLLYSKPRGEVLSHSELYVDPYVVVLPSDHPLAVQDEVSLGQLHDEELLMFPRHGAPEAYDGMIAACVAAGFSPRRTMISGTTYTDQIGFVAAGLGVSLLPSRLATVRMNGAVYRPIAAPAVTSIATIVWNSSVQDPTKGIFVDWFRRRVRETAPAPLRR</sequence>
<organism evidence="6 7">
    <name type="scientific">Labedella populi</name>
    <dbReference type="NCBI Taxonomy" id="2498850"/>
    <lineage>
        <taxon>Bacteria</taxon>
        <taxon>Bacillati</taxon>
        <taxon>Actinomycetota</taxon>
        <taxon>Actinomycetes</taxon>
        <taxon>Micrococcales</taxon>
        <taxon>Microbacteriaceae</taxon>
        <taxon>Labedella</taxon>
    </lineage>
</organism>
<evidence type="ECO:0000313" key="6">
    <source>
        <dbReference type="EMBL" id="RWZ58317.1"/>
    </source>
</evidence>
<evidence type="ECO:0000256" key="1">
    <source>
        <dbReference type="ARBA" id="ARBA00009437"/>
    </source>
</evidence>
<dbReference type="OrthoDB" id="3636008at2"/>
<dbReference type="Pfam" id="PF03466">
    <property type="entry name" value="LysR_substrate"/>
    <property type="match status" value="1"/>
</dbReference>
<dbReference type="Proteomes" id="UP000288603">
    <property type="component" value="Unassembled WGS sequence"/>
</dbReference>
<name>A0A3S3ZJH5_9MICO</name>
<keyword evidence="3" id="KW-0238">DNA-binding</keyword>
<keyword evidence="4" id="KW-0804">Transcription</keyword>
<dbReference type="PANTHER" id="PTHR30346">
    <property type="entry name" value="TRANSCRIPTIONAL DUAL REGULATOR HCAR-RELATED"/>
    <property type="match status" value="1"/>
</dbReference>
<keyword evidence="2" id="KW-0805">Transcription regulation</keyword>
<dbReference type="EMBL" id="RZNC01000007">
    <property type="protein sequence ID" value="RWZ58317.1"/>
    <property type="molecule type" value="Genomic_DNA"/>
</dbReference>
<dbReference type="InterPro" id="IPR005119">
    <property type="entry name" value="LysR_subst-bd"/>
</dbReference>
<reference evidence="6 7" key="1">
    <citation type="submission" date="2018-12" db="EMBL/GenBank/DDBJ databases">
        <authorList>
            <person name="Li F."/>
        </authorList>
    </citation>
    <scope>NUCLEOTIDE SEQUENCE [LARGE SCALE GENOMIC DNA]</scope>
    <source>
        <strain evidence="6 7">8H24J-4-2</strain>
    </source>
</reference>
<gene>
    <name evidence="6" type="ORF">ELQ92_14945</name>
</gene>
<dbReference type="Pfam" id="PF00126">
    <property type="entry name" value="HTH_1"/>
    <property type="match status" value="1"/>
</dbReference>
<evidence type="ECO:0000256" key="4">
    <source>
        <dbReference type="ARBA" id="ARBA00023163"/>
    </source>
</evidence>
<dbReference type="PROSITE" id="PS50931">
    <property type="entry name" value="HTH_LYSR"/>
    <property type="match status" value="1"/>
</dbReference>
<dbReference type="SUPFAM" id="SSF46785">
    <property type="entry name" value="Winged helix' DNA-binding domain"/>
    <property type="match status" value="1"/>
</dbReference>
<dbReference type="GO" id="GO:0032993">
    <property type="term" value="C:protein-DNA complex"/>
    <property type="evidence" value="ECO:0007669"/>
    <property type="project" value="TreeGrafter"/>
</dbReference>
<accession>A0A3S3ZJH5</accession>
<dbReference type="GO" id="GO:0003677">
    <property type="term" value="F:DNA binding"/>
    <property type="evidence" value="ECO:0007669"/>
    <property type="project" value="UniProtKB-KW"/>
</dbReference>
<protein>
    <submittedName>
        <fullName evidence="6">LysR family transcriptional regulator</fullName>
    </submittedName>
</protein>
<evidence type="ECO:0000256" key="2">
    <source>
        <dbReference type="ARBA" id="ARBA00023015"/>
    </source>
</evidence>
<dbReference type="InterPro" id="IPR036390">
    <property type="entry name" value="WH_DNA-bd_sf"/>
</dbReference>
<dbReference type="InterPro" id="IPR036388">
    <property type="entry name" value="WH-like_DNA-bd_sf"/>
</dbReference>
<dbReference type="RefSeq" id="WP_128500135.1">
    <property type="nucleotide sequence ID" value="NZ_RZNC01000007.1"/>
</dbReference>
<evidence type="ECO:0000256" key="3">
    <source>
        <dbReference type="ARBA" id="ARBA00023125"/>
    </source>
</evidence>